<proteinExistence type="inferred from homology"/>
<keyword evidence="2" id="KW-0809">Transit peptide</keyword>
<name>A0A9P0AYU9_BRAAE</name>
<dbReference type="OrthoDB" id="10054543at2759"/>
<evidence type="ECO:0000256" key="4">
    <source>
        <dbReference type="ARBA" id="ARBA00023128"/>
    </source>
</evidence>
<dbReference type="PANTHER" id="PTHR13479:SF66">
    <property type="entry name" value="LARGE RIBOSOMAL SUBUNIT PROTEIN ML66"/>
    <property type="match status" value="1"/>
</dbReference>
<evidence type="ECO:0000256" key="1">
    <source>
        <dbReference type="ARBA" id="ARBA00004173"/>
    </source>
</evidence>
<comment type="similarity">
    <text evidence="6">Belongs to the bacterial ribosomal protein bS18 family. Mitochondrion-specific ribosomal protein mL66 subfamily.</text>
</comment>
<dbReference type="GO" id="GO:0005743">
    <property type="term" value="C:mitochondrial inner membrane"/>
    <property type="evidence" value="ECO:0007669"/>
    <property type="project" value="UniProtKB-ARBA"/>
</dbReference>
<evidence type="ECO:0000256" key="5">
    <source>
        <dbReference type="ARBA" id="ARBA00023274"/>
    </source>
</evidence>
<evidence type="ECO:0000313" key="8">
    <source>
        <dbReference type="EMBL" id="CAH0551420.1"/>
    </source>
</evidence>
<dbReference type="Proteomes" id="UP001154078">
    <property type="component" value="Chromosome 2"/>
</dbReference>
<keyword evidence="4" id="KW-0496">Mitochondrion</keyword>
<comment type="subcellular location">
    <subcellularLocation>
        <location evidence="1">Mitochondrion</location>
    </subcellularLocation>
</comment>
<sequence length="165" mass="18824">MNSLLRIVKNAPNIKNIQARGVSLTTQLNLKEIREVQEGKTLTIYGETVPSPREPYLIKNENPHVCPLCALGMEVKHTDVLILSQFLRSDGCMLPKRITGLCNKQQKKISSLVTMAQKAGLMPNLNPANSKKDPSKRFQWKKYNKYFDESTIDQKKNHKKLIEFS</sequence>
<dbReference type="FunFam" id="4.10.640.10:FF:000011">
    <property type="entry name" value="28S ribosomal protein S18a, mitochondrial"/>
    <property type="match status" value="1"/>
</dbReference>
<dbReference type="GO" id="GO:0005763">
    <property type="term" value="C:mitochondrial small ribosomal subunit"/>
    <property type="evidence" value="ECO:0007669"/>
    <property type="project" value="TreeGrafter"/>
</dbReference>
<accession>A0A9P0AYU9</accession>
<dbReference type="InterPro" id="IPR036870">
    <property type="entry name" value="Ribosomal_bS18_sf"/>
</dbReference>
<protein>
    <recommendedName>
        <fullName evidence="7">Large ribosomal subunit protein mL66</fullName>
    </recommendedName>
</protein>
<dbReference type="Gene3D" id="4.10.640.10">
    <property type="entry name" value="Ribosomal protein S18"/>
    <property type="match status" value="1"/>
</dbReference>
<dbReference type="SUPFAM" id="SSF46911">
    <property type="entry name" value="Ribosomal protein S18"/>
    <property type="match status" value="1"/>
</dbReference>
<keyword evidence="5" id="KW-0687">Ribonucleoprotein</keyword>
<dbReference type="PANTHER" id="PTHR13479">
    <property type="entry name" value="30S RIBOSOMAL PROTEIN S18"/>
    <property type="match status" value="1"/>
</dbReference>
<dbReference type="GO" id="GO:0070181">
    <property type="term" value="F:small ribosomal subunit rRNA binding"/>
    <property type="evidence" value="ECO:0007669"/>
    <property type="project" value="TreeGrafter"/>
</dbReference>
<gene>
    <name evidence="8" type="ORF">MELIAE_LOCUS4027</name>
</gene>
<dbReference type="InterPro" id="IPR001648">
    <property type="entry name" value="Ribosomal_bS18"/>
</dbReference>
<dbReference type="Pfam" id="PF01084">
    <property type="entry name" value="Ribosomal_S18"/>
    <property type="match status" value="1"/>
</dbReference>
<evidence type="ECO:0000256" key="7">
    <source>
        <dbReference type="ARBA" id="ARBA00071652"/>
    </source>
</evidence>
<evidence type="ECO:0000256" key="3">
    <source>
        <dbReference type="ARBA" id="ARBA00022980"/>
    </source>
</evidence>
<keyword evidence="3" id="KW-0689">Ribosomal protein</keyword>
<dbReference type="EMBL" id="OV121133">
    <property type="protein sequence ID" value="CAH0551420.1"/>
    <property type="molecule type" value="Genomic_DNA"/>
</dbReference>
<dbReference type="AlphaFoldDB" id="A0A9P0AYU9"/>
<dbReference type="GO" id="GO:0032543">
    <property type="term" value="P:mitochondrial translation"/>
    <property type="evidence" value="ECO:0007669"/>
    <property type="project" value="TreeGrafter"/>
</dbReference>
<evidence type="ECO:0000256" key="6">
    <source>
        <dbReference type="ARBA" id="ARBA00061060"/>
    </source>
</evidence>
<reference evidence="8" key="1">
    <citation type="submission" date="2021-12" db="EMBL/GenBank/DDBJ databases">
        <authorList>
            <person name="King R."/>
        </authorList>
    </citation>
    <scope>NUCLEOTIDE SEQUENCE</scope>
</reference>
<evidence type="ECO:0000256" key="2">
    <source>
        <dbReference type="ARBA" id="ARBA00022946"/>
    </source>
</evidence>
<keyword evidence="9" id="KW-1185">Reference proteome</keyword>
<dbReference type="GO" id="GO:0003735">
    <property type="term" value="F:structural constituent of ribosome"/>
    <property type="evidence" value="ECO:0007669"/>
    <property type="project" value="InterPro"/>
</dbReference>
<evidence type="ECO:0000313" key="9">
    <source>
        <dbReference type="Proteomes" id="UP001154078"/>
    </source>
</evidence>
<organism evidence="8 9">
    <name type="scientific">Brassicogethes aeneus</name>
    <name type="common">Rape pollen beetle</name>
    <name type="synonym">Meligethes aeneus</name>
    <dbReference type="NCBI Taxonomy" id="1431903"/>
    <lineage>
        <taxon>Eukaryota</taxon>
        <taxon>Metazoa</taxon>
        <taxon>Ecdysozoa</taxon>
        <taxon>Arthropoda</taxon>
        <taxon>Hexapoda</taxon>
        <taxon>Insecta</taxon>
        <taxon>Pterygota</taxon>
        <taxon>Neoptera</taxon>
        <taxon>Endopterygota</taxon>
        <taxon>Coleoptera</taxon>
        <taxon>Polyphaga</taxon>
        <taxon>Cucujiformia</taxon>
        <taxon>Nitidulidae</taxon>
        <taxon>Meligethinae</taxon>
        <taxon>Brassicogethes</taxon>
    </lineage>
</organism>